<dbReference type="EMBL" id="JYDT01000043">
    <property type="protein sequence ID" value="KRY88337.1"/>
    <property type="molecule type" value="Genomic_DNA"/>
</dbReference>
<accession>A0A0V1FRA5</accession>
<comment type="caution">
    <text evidence="1">The sequence shown here is derived from an EMBL/GenBank/DDBJ whole genome shotgun (WGS) entry which is preliminary data.</text>
</comment>
<keyword evidence="2" id="KW-1185">Reference proteome</keyword>
<reference evidence="1 2" key="1">
    <citation type="submission" date="2015-01" db="EMBL/GenBank/DDBJ databases">
        <title>Evolution of Trichinella species and genotypes.</title>
        <authorList>
            <person name="Korhonen P.K."/>
            <person name="Edoardo P."/>
            <person name="Giuseppe L.R."/>
            <person name="Gasser R.B."/>
        </authorList>
    </citation>
    <scope>NUCLEOTIDE SEQUENCE [LARGE SCALE GENOMIC DNA]</scope>
    <source>
        <strain evidence="1">ISS470</strain>
    </source>
</reference>
<dbReference type="Proteomes" id="UP000054995">
    <property type="component" value="Unassembled WGS sequence"/>
</dbReference>
<name>A0A0V1FRA5_TRIPS</name>
<proteinExistence type="predicted"/>
<protein>
    <submittedName>
        <fullName evidence="1">Uncharacterized protein</fullName>
    </submittedName>
</protein>
<evidence type="ECO:0000313" key="2">
    <source>
        <dbReference type="Proteomes" id="UP000054995"/>
    </source>
</evidence>
<gene>
    <name evidence="1" type="ORF">T4D_6217</name>
</gene>
<evidence type="ECO:0000313" key="1">
    <source>
        <dbReference type="EMBL" id="KRY88337.1"/>
    </source>
</evidence>
<sequence length="87" mass="10295">MQPLQAQHACVALKISFKYYQRQLLKGKEKYRSARTCKRTFRWAADDAFKSSINSFTYITLLNNFYQFISMLITIGVSLKQFLREDN</sequence>
<organism evidence="1 2">
    <name type="scientific">Trichinella pseudospiralis</name>
    <name type="common">Parasitic roundworm</name>
    <dbReference type="NCBI Taxonomy" id="6337"/>
    <lineage>
        <taxon>Eukaryota</taxon>
        <taxon>Metazoa</taxon>
        <taxon>Ecdysozoa</taxon>
        <taxon>Nematoda</taxon>
        <taxon>Enoplea</taxon>
        <taxon>Dorylaimia</taxon>
        <taxon>Trichinellida</taxon>
        <taxon>Trichinellidae</taxon>
        <taxon>Trichinella</taxon>
    </lineage>
</organism>
<dbReference type="AlphaFoldDB" id="A0A0V1FRA5"/>